<evidence type="ECO:0000256" key="1">
    <source>
        <dbReference type="ARBA" id="ARBA00004141"/>
    </source>
</evidence>
<reference evidence="6" key="1">
    <citation type="submission" date="2023-06" db="EMBL/GenBank/DDBJ databases">
        <title>Genome-scale phylogeny and comparative genomics of the fungal order Sordariales.</title>
        <authorList>
            <consortium name="Lawrence Berkeley National Laboratory"/>
            <person name="Hensen N."/>
            <person name="Bonometti L."/>
            <person name="Westerberg I."/>
            <person name="Brannstrom I.O."/>
            <person name="Guillou S."/>
            <person name="Cros-Aarteil S."/>
            <person name="Calhoun S."/>
            <person name="Haridas S."/>
            <person name="Kuo A."/>
            <person name="Mondo S."/>
            <person name="Pangilinan J."/>
            <person name="Riley R."/>
            <person name="Labutti K."/>
            <person name="Andreopoulos B."/>
            <person name="Lipzen A."/>
            <person name="Chen C."/>
            <person name="Yanf M."/>
            <person name="Daum C."/>
            <person name="Ng V."/>
            <person name="Clum A."/>
            <person name="Steindorff A."/>
            <person name="Ohm R."/>
            <person name="Martin F."/>
            <person name="Silar P."/>
            <person name="Natvig D."/>
            <person name="Lalanne C."/>
            <person name="Gautier V."/>
            <person name="Ament-Velasquez S.L."/>
            <person name="Kruys A."/>
            <person name="Hutchinson M.I."/>
            <person name="Powell A.J."/>
            <person name="Barry K."/>
            <person name="Miller A.N."/>
            <person name="Grigoriev I.V."/>
            <person name="Debuchy R."/>
            <person name="Gladieux P."/>
            <person name="Thoren M.H."/>
            <person name="Johannesson H."/>
        </authorList>
    </citation>
    <scope>NUCLEOTIDE SEQUENCE</scope>
    <source>
        <strain evidence="6">PSN4</strain>
    </source>
</reference>
<evidence type="ECO:0000256" key="3">
    <source>
        <dbReference type="SAM" id="MobiDB-lite"/>
    </source>
</evidence>
<dbReference type="InterPro" id="IPR036259">
    <property type="entry name" value="MFS_trans_sf"/>
</dbReference>
<organism evidence="6 7">
    <name type="scientific">Echria macrotheca</name>
    <dbReference type="NCBI Taxonomy" id="438768"/>
    <lineage>
        <taxon>Eukaryota</taxon>
        <taxon>Fungi</taxon>
        <taxon>Dikarya</taxon>
        <taxon>Ascomycota</taxon>
        <taxon>Pezizomycotina</taxon>
        <taxon>Sordariomycetes</taxon>
        <taxon>Sordariomycetidae</taxon>
        <taxon>Sordariales</taxon>
        <taxon>Schizotheciaceae</taxon>
        <taxon>Echria</taxon>
    </lineage>
</organism>
<dbReference type="InterPro" id="IPR020846">
    <property type="entry name" value="MFS_dom"/>
</dbReference>
<dbReference type="GO" id="GO:0016020">
    <property type="term" value="C:membrane"/>
    <property type="evidence" value="ECO:0007669"/>
    <property type="project" value="UniProtKB-SubCell"/>
</dbReference>
<feature type="transmembrane region" description="Helical" evidence="4">
    <location>
        <begin position="406"/>
        <end position="427"/>
    </location>
</feature>
<sequence length="469" mass="50614">MDRERQITRPSDASDTDRTTDLPLNEKDVEDGTRLPPREPTKEEDTSDTTDIEQADGQPTTPNPPAGNAPPDGGLTAWLQVLGAFVLLIATWGVINSFGVFQAYYEEVRLPDSSASDISWIGSLQAALLLLVGIVSGPLFDAGYFQAMMRTGLFMVIFGLFMTSICKAYWQFLLAQGFCIGIGMGLLFLPATGVLSQYFARHRSLVIGVSSAGSPLAGIVFPIIFTQLEQRVGFGWATRVIAFILLGLSIVPLIFMRPRLPPSGRRAEFDSTAVRDLPFITFSVAGFFSFMALYVPFFYISLFATSHHISSPDFAPYLVTLLNAGSIFGRIVPNALADRFGALNVLTICMAGTAAVCYGWFGIHDTAGAVVFALLYGALSGGVVSLTPSVVVSMSPDMSRVGARMGVNFLLNGIALLIGTPIAGAIVNGYTEARWKGTMAFAATSILIGTGLYVMSRWLVYRRIPVLKF</sequence>
<keyword evidence="4" id="KW-0472">Membrane</keyword>
<dbReference type="Proteomes" id="UP001239445">
    <property type="component" value="Unassembled WGS sequence"/>
</dbReference>
<feature type="compositionally biased region" description="Basic and acidic residues" evidence="3">
    <location>
        <begin position="15"/>
        <end position="44"/>
    </location>
</feature>
<dbReference type="CDD" id="cd17352">
    <property type="entry name" value="MFS_MCT_SLC16"/>
    <property type="match status" value="1"/>
</dbReference>
<feature type="transmembrane region" description="Helical" evidence="4">
    <location>
        <begin position="340"/>
        <end position="361"/>
    </location>
</feature>
<feature type="transmembrane region" description="Helical" evidence="4">
    <location>
        <begin position="367"/>
        <end position="394"/>
    </location>
</feature>
<dbReference type="GO" id="GO:0022857">
    <property type="term" value="F:transmembrane transporter activity"/>
    <property type="evidence" value="ECO:0007669"/>
    <property type="project" value="InterPro"/>
</dbReference>
<dbReference type="InterPro" id="IPR050327">
    <property type="entry name" value="Proton-linked_MCT"/>
</dbReference>
<gene>
    <name evidence="6" type="ORF">QBC47DRAFT_166032</name>
</gene>
<evidence type="ECO:0000313" key="6">
    <source>
        <dbReference type="EMBL" id="KAK1757842.1"/>
    </source>
</evidence>
<dbReference type="InterPro" id="IPR011701">
    <property type="entry name" value="MFS"/>
</dbReference>
<dbReference type="PROSITE" id="PS50850">
    <property type="entry name" value="MFS"/>
    <property type="match status" value="1"/>
</dbReference>
<feature type="compositionally biased region" description="Acidic residues" evidence="3">
    <location>
        <begin position="45"/>
        <end position="54"/>
    </location>
</feature>
<evidence type="ECO:0000256" key="2">
    <source>
        <dbReference type="ARBA" id="ARBA00006727"/>
    </source>
</evidence>
<keyword evidence="7" id="KW-1185">Reference proteome</keyword>
<feature type="transmembrane region" description="Helical" evidence="4">
    <location>
        <begin position="77"/>
        <end position="98"/>
    </location>
</feature>
<evidence type="ECO:0000256" key="4">
    <source>
        <dbReference type="SAM" id="Phobius"/>
    </source>
</evidence>
<dbReference type="Gene3D" id="1.20.1250.20">
    <property type="entry name" value="MFS general substrate transporter like domains"/>
    <property type="match status" value="2"/>
</dbReference>
<dbReference type="PANTHER" id="PTHR11360:SF234">
    <property type="entry name" value="MFS-TYPE TRANSPORTER DBAD-RELATED"/>
    <property type="match status" value="1"/>
</dbReference>
<dbReference type="PANTHER" id="PTHR11360">
    <property type="entry name" value="MONOCARBOXYLATE TRANSPORTER"/>
    <property type="match status" value="1"/>
</dbReference>
<keyword evidence="4" id="KW-0812">Transmembrane</keyword>
<dbReference type="AlphaFoldDB" id="A0AAJ0F8D7"/>
<dbReference type="SUPFAM" id="SSF103473">
    <property type="entry name" value="MFS general substrate transporter"/>
    <property type="match status" value="1"/>
</dbReference>
<keyword evidence="4" id="KW-1133">Transmembrane helix</keyword>
<feature type="transmembrane region" description="Helical" evidence="4">
    <location>
        <begin position="277"/>
        <end position="302"/>
    </location>
</feature>
<protein>
    <submittedName>
        <fullName evidence="6">Major facilitator superfamily transporter protein</fullName>
    </submittedName>
</protein>
<feature type="transmembrane region" description="Helical" evidence="4">
    <location>
        <begin position="118"/>
        <end position="140"/>
    </location>
</feature>
<name>A0AAJ0F8D7_9PEZI</name>
<comment type="subcellular location">
    <subcellularLocation>
        <location evidence="1">Membrane</location>
        <topology evidence="1">Multi-pass membrane protein</topology>
    </subcellularLocation>
</comment>
<dbReference type="EMBL" id="MU839830">
    <property type="protein sequence ID" value="KAK1757842.1"/>
    <property type="molecule type" value="Genomic_DNA"/>
</dbReference>
<proteinExistence type="inferred from homology"/>
<feature type="domain" description="Major facilitator superfamily (MFS) profile" evidence="5">
    <location>
        <begin position="278"/>
        <end position="469"/>
    </location>
</feature>
<feature type="transmembrane region" description="Helical" evidence="4">
    <location>
        <begin position="178"/>
        <end position="198"/>
    </location>
</feature>
<comment type="similarity">
    <text evidence="2">Belongs to the major facilitator superfamily. Monocarboxylate porter (TC 2.A.1.13) family.</text>
</comment>
<feature type="transmembrane region" description="Helical" evidence="4">
    <location>
        <begin position="314"/>
        <end position="333"/>
    </location>
</feature>
<feature type="transmembrane region" description="Helical" evidence="4">
    <location>
        <begin position="152"/>
        <end position="172"/>
    </location>
</feature>
<dbReference type="Pfam" id="PF07690">
    <property type="entry name" value="MFS_1"/>
    <property type="match status" value="1"/>
</dbReference>
<evidence type="ECO:0000259" key="5">
    <source>
        <dbReference type="PROSITE" id="PS50850"/>
    </source>
</evidence>
<feature type="transmembrane region" description="Helical" evidence="4">
    <location>
        <begin position="439"/>
        <end position="460"/>
    </location>
</feature>
<feature type="transmembrane region" description="Helical" evidence="4">
    <location>
        <begin position="205"/>
        <end position="224"/>
    </location>
</feature>
<comment type="caution">
    <text evidence="6">The sequence shown here is derived from an EMBL/GenBank/DDBJ whole genome shotgun (WGS) entry which is preliminary data.</text>
</comment>
<evidence type="ECO:0000313" key="7">
    <source>
        <dbReference type="Proteomes" id="UP001239445"/>
    </source>
</evidence>
<accession>A0AAJ0F8D7</accession>
<feature type="region of interest" description="Disordered" evidence="3">
    <location>
        <begin position="1"/>
        <end position="72"/>
    </location>
</feature>
<feature type="transmembrane region" description="Helical" evidence="4">
    <location>
        <begin position="236"/>
        <end position="256"/>
    </location>
</feature>